<dbReference type="InterPro" id="IPR042088">
    <property type="entry name" value="OligoPept_F_C"/>
</dbReference>
<dbReference type="PANTHER" id="PTHR34217:SF1">
    <property type="entry name" value="CARBOXYPEPTIDASE 1"/>
    <property type="match status" value="1"/>
</dbReference>
<accession>A0A0W1B4Q7</accession>
<dbReference type="RefSeq" id="WP_060621697.1">
    <property type="nucleotide sequence ID" value="NZ_LCZJ02000012.1"/>
</dbReference>
<keyword evidence="2 6" id="KW-0479">Metal-binding</keyword>
<evidence type="ECO:0000259" key="7">
    <source>
        <dbReference type="Pfam" id="PF01432"/>
    </source>
</evidence>
<reference evidence="9 10" key="1">
    <citation type="journal article" date="2015" name="Int. Biodeterior. Biodegradation">
        <title>Physiological and genetic screening methods for the isolation of methyl tert-butyl ether-degrading bacteria for bioremediation purposes.</title>
        <authorList>
            <person name="Guisado I.M."/>
            <person name="Purswani J."/>
            <person name="Gonzalez Lopez J."/>
            <person name="Pozo C."/>
        </authorList>
    </citation>
    <scope>NUCLEOTIDE SEQUENCE [LARGE SCALE GENOMIC DNA]</scope>
    <source>
        <strain evidence="9 10">SH7</strain>
    </source>
</reference>
<dbReference type="CDD" id="cd09607">
    <property type="entry name" value="M3B_PepF"/>
    <property type="match status" value="1"/>
</dbReference>
<comment type="caution">
    <text evidence="9">The sequence shown here is derived from an EMBL/GenBank/DDBJ whole genome shotgun (WGS) entry which is preliminary data.</text>
</comment>
<feature type="domain" description="Oligopeptidase F N-terminal" evidence="8">
    <location>
        <begin position="115"/>
        <end position="173"/>
    </location>
</feature>
<evidence type="ECO:0000256" key="3">
    <source>
        <dbReference type="ARBA" id="ARBA00022801"/>
    </source>
</evidence>
<dbReference type="EMBL" id="LCZJ02000012">
    <property type="protein sequence ID" value="KTD88554.1"/>
    <property type="molecule type" value="Genomic_DNA"/>
</dbReference>
<dbReference type="OrthoDB" id="9769691at2"/>
<protein>
    <submittedName>
        <fullName evidence="9">Oligoendopeptidase F</fullName>
    </submittedName>
</protein>
<evidence type="ECO:0000256" key="6">
    <source>
        <dbReference type="RuleBase" id="RU003435"/>
    </source>
</evidence>
<proteinExistence type="inferred from homology"/>
<dbReference type="Gene3D" id="1.20.140.70">
    <property type="entry name" value="Oligopeptidase f, N-terminal domain"/>
    <property type="match status" value="1"/>
</dbReference>
<keyword evidence="3 6" id="KW-0378">Hydrolase</keyword>
<dbReference type="Pfam" id="PF08439">
    <property type="entry name" value="Peptidase_M3_N"/>
    <property type="match status" value="1"/>
</dbReference>
<evidence type="ECO:0000256" key="5">
    <source>
        <dbReference type="ARBA" id="ARBA00023049"/>
    </source>
</evidence>
<dbReference type="InterPro" id="IPR001567">
    <property type="entry name" value="Pept_M3A_M3B_dom"/>
</dbReference>
<dbReference type="PANTHER" id="PTHR34217">
    <property type="entry name" value="METAL-DEPENDENT CARBOXYPEPTIDASE"/>
    <property type="match status" value="1"/>
</dbReference>
<dbReference type="AlphaFoldDB" id="A0A0W1B4Q7"/>
<evidence type="ECO:0000256" key="1">
    <source>
        <dbReference type="ARBA" id="ARBA00022670"/>
    </source>
</evidence>
<keyword evidence="10" id="KW-1185">Reference proteome</keyword>
<gene>
    <name evidence="9" type="ORF">UQ64_04335</name>
</gene>
<dbReference type="GO" id="GO:0004222">
    <property type="term" value="F:metalloendopeptidase activity"/>
    <property type="evidence" value="ECO:0007669"/>
    <property type="project" value="InterPro"/>
</dbReference>
<dbReference type="GO" id="GO:0006508">
    <property type="term" value="P:proteolysis"/>
    <property type="evidence" value="ECO:0007669"/>
    <property type="project" value="UniProtKB-KW"/>
</dbReference>
<dbReference type="InterPro" id="IPR013647">
    <property type="entry name" value="OligopepF_N_dom"/>
</dbReference>
<feature type="domain" description="Peptidase M3A/M3B catalytic" evidence="7">
    <location>
        <begin position="195"/>
        <end position="576"/>
    </location>
</feature>
<dbReference type="GO" id="GO:0004181">
    <property type="term" value="F:metallocarboxypeptidase activity"/>
    <property type="evidence" value="ECO:0007669"/>
    <property type="project" value="InterPro"/>
</dbReference>
<dbReference type="Pfam" id="PF01432">
    <property type="entry name" value="Peptidase_M3"/>
    <property type="match status" value="1"/>
</dbReference>
<dbReference type="SUPFAM" id="SSF55486">
    <property type="entry name" value="Metalloproteases ('zincins'), catalytic domain"/>
    <property type="match status" value="1"/>
</dbReference>
<comment type="similarity">
    <text evidence="6">Belongs to the peptidase M3 family.</text>
</comment>
<sequence>MNMTWNLDRLYPSFESEKLRGDRKLLSQLIIDLKAWAEGNLKREGVSVAAIEDFLRLYNDYKSVYVCLLAYAELTLSADSSSEVAMNLADDIEHVSSEIAGVVAGFKRWISTCDHIDELIVSSTYLLKHQFYLRELLLQSRYVLNEEVEVAIARMQSTGSKAWGRLYMESVSSTLADVVVQGETKKVTLAELRSMAYENNATLRKAAYEAEAEACSRIAGVCAACMNGISGEALTIYGMRGYQSSLEKVLVASRMDSETLSAMLAALQESLPAFHTYYQKKAKLLGHPTKLPFYDIFAPIGEESVKISYEDAQKTIVSSFGTFSKELANLAQKAFDQQWIDAEPRAGKGGYGLCIDIFPIGESRIMTQFTGNAIDISILAHELGHAYHSSCLGNETMLNTDYPIPIAETASIFCETIVNQALLTSSTKKEAQLLLERSISDAGYYLVDFYARYLFELKLYERRASGPLPVQELNELMIACMAEAYGESIDTDTIHPYMWMNKAGYFMAGYEFMNFPYSFGLLFAKGLYAEYLKKGEEFVARYRQFLSATSKHNLADVAKLMDIDVHSIDFWRDALKLIETDIEAFISTT</sequence>
<dbReference type="InterPro" id="IPR034006">
    <property type="entry name" value="M3B_PepF_2"/>
</dbReference>
<evidence type="ECO:0000313" key="10">
    <source>
        <dbReference type="Proteomes" id="UP000054709"/>
    </source>
</evidence>
<keyword evidence="4 6" id="KW-0862">Zinc</keyword>
<evidence type="ECO:0000259" key="8">
    <source>
        <dbReference type="Pfam" id="PF08439"/>
    </source>
</evidence>
<organism evidence="9 10">
    <name type="scientific">Paenibacillus etheri</name>
    <dbReference type="NCBI Taxonomy" id="1306852"/>
    <lineage>
        <taxon>Bacteria</taxon>
        <taxon>Bacillati</taxon>
        <taxon>Bacillota</taxon>
        <taxon>Bacilli</taxon>
        <taxon>Bacillales</taxon>
        <taxon>Paenibacillaceae</taxon>
        <taxon>Paenibacillus</taxon>
    </lineage>
</organism>
<evidence type="ECO:0000313" key="9">
    <source>
        <dbReference type="EMBL" id="KTD88554.1"/>
    </source>
</evidence>
<comment type="cofactor">
    <cofactor evidence="6">
        <name>Zn(2+)</name>
        <dbReference type="ChEBI" id="CHEBI:29105"/>
    </cofactor>
    <text evidence="6">Binds 1 zinc ion.</text>
</comment>
<dbReference type="Proteomes" id="UP000054709">
    <property type="component" value="Unassembled WGS sequence"/>
</dbReference>
<dbReference type="Gene3D" id="1.10.1370.20">
    <property type="entry name" value="Oligoendopeptidase f, C-terminal domain"/>
    <property type="match status" value="1"/>
</dbReference>
<evidence type="ECO:0000256" key="4">
    <source>
        <dbReference type="ARBA" id="ARBA00022833"/>
    </source>
</evidence>
<name>A0A0W1B4Q7_9BACL</name>
<keyword evidence="5 6" id="KW-0482">Metalloprotease</keyword>
<evidence type="ECO:0000256" key="2">
    <source>
        <dbReference type="ARBA" id="ARBA00022723"/>
    </source>
</evidence>
<dbReference type="InterPro" id="IPR001333">
    <property type="entry name" value="Peptidase_M32_Taq"/>
</dbReference>
<dbReference type="GO" id="GO:0046872">
    <property type="term" value="F:metal ion binding"/>
    <property type="evidence" value="ECO:0007669"/>
    <property type="project" value="UniProtKB-UniRule"/>
</dbReference>
<keyword evidence="1 6" id="KW-0645">Protease</keyword>